<evidence type="ECO:0000256" key="1">
    <source>
        <dbReference type="ARBA" id="ARBA00022475"/>
    </source>
</evidence>
<sequence length="340" mass="38740">MQLIPYLKTLSNHPLIVKRKFFILWVLVIIWALAYPLVPMHVSEKNATLEINSGSSLNQITSQLVEMKILNDSFRFKALAFFTGNQTKLKKGYYKIPDNITPLGLLGILVDGKEMLFPITLVEGSTFKEVRELIKNNANIKKTITDGDEKTILQSIGATEPYVEGLFYPDTYYFYKNTTDIEIMTNAYNVMTSKMAFLWENRTEDLPYESPYEALIVASIIEKEMGVKYEAPEIAGVFVNRLKANMRLQSDPTVIYGMQDSFKGNIRKKDLRADTSHNTYTRKGIPPSPIALPSLVALEAALNPATTGYYYFVAKGNRMHEFSKTLKEHNRAVNQYQRSK</sequence>
<dbReference type="PANTHER" id="PTHR30518:SF2">
    <property type="entry name" value="ENDOLYTIC MUREIN TRANSGLYCOSYLASE"/>
    <property type="match status" value="1"/>
</dbReference>
<keyword evidence="1 7" id="KW-1003">Cell membrane</keyword>
<keyword evidence="3 7" id="KW-1133">Transmembrane helix</keyword>
<keyword evidence="9" id="KW-1185">Reference proteome</keyword>
<dbReference type="CDD" id="cd08010">
    <property type="entry name" value="MltG_like"/>
    <property type="match status" value="1"/>
</dbReference>
<gene>
    <name evidence="7" type="primary">mltG</name>
    <name evidence="8" type="ORF">MB2181_04425</name>
</gene>
<comment type="subcellular location">
    <subcellularLocation>
        <location evidence="7">Cell inner membrane</location>
        <topology evidence="7">Single-pass membrane protein</topology>
    </subcellularLocation>
</comment>
<dbReference type="GO" id="GO:0009252">
    <property type="term" value="P:peptidoglycan biosynthetic process"/>
    <property type="evidence" value="ECO:0007669"/>
    <property type="project" value="UniProtKB-UniRule"/>
</dbReference>
<evidence type="ECO:0000313" key="9">
    <source>
        <dbReference type="Proteomes" id="UP000054262"/>
    </source>
</evidence>
<proteinExistence type="inferred from homology"/>
<evidence type="ECO:0000313" key="8">
    <source>
        <dbReference type="EMBL" id="EAV47292.1"/>
    </source>
</evidence>
<comment type="caution">
    <text evidence="8">The sequence shown here is derived from an EMBL/GenBank/DDBJ whole genome shotgun (WGS) entry which is preliminary data.</text>
</comment>
<keyword evidence="6 7" id="KW-0961">Cell wall biogenesis/degradation</keyword>
<dbReference type="Gene3D" id="3.30.1490.480">
    <property type="entry name" value="Endolytic murein transglycosylase"/>
    <property type="match status" value="1"/>
</dbReference>
<evidence type="ECO:0000256" key="2">
    <source>
        <dbReference type="ARBA" id="ARBA00022692"/>
    </source>
</evidence>
<dbReference type="EMBL" id="AAUX01000001">
    <property type="protein sequence ID" value="EAV47292.1"/>
    <property type="molecule type" value="Genomic_DNA"/>
</dbReference>
<keyword evidence="4 7" id="KW-0472">Membrane</keyword>
<keyword evidence="2 7" id="KW-0812">Transmembrane</keyword>
<accession>A0P6Y2</accession>
<evidence type="ECO:0000256" key="7">
    <source>
        <dbReference type="HAMAP-Rule" id="MF_02065"/>
    </source>
</evidence>
<comment type="similarity">
    <text evidence="7">Belongs to the transglycosylase MltG family.</text>
</comment>
<dbReference type="GO" id="GO:0005886">
    <property type="term" value="C:plasma membrane"/>
    <property type="evidence" value="ECO:0007669"/>
    <property type="project" value="UniProtKB-SubCell"/>
</dbReference>
<keyword evidence="7" id="KW-0997">Cell inner membrane</keyword>
<dbReference type="GO" id="GO:0008932">
    <property type="term" value="F:lytic endotransglycosylase activity"/>
    <property type="evidence" value="ECO:0007669"/>
    <property type="project" value="UniProtKB-UniRule"/>
</dbReference>
<feature type="site" description="Important for catalytic activity" evidence="7">
    <location>
        <position position="224"/>
    </location>
</feature>
<dbReference type="AlphaFoldDB" id="A0P6Y2"/>
<dbReference type="HAMAP" id="MF_02065">
    <property type="entry name" value="MltG"/>
    <property type="match status" value="1"/>
</dbReference>
<evidence type="ECO:0000256" key="6">
    <source>
        <dbReference type="ARBA" id="ARBA00023316"/>
    </source>
</evidence>
<dbReference type="InterPro" id="IPR003770">
    <property type="entry name" value="MLTG-like"/>
</dbReference>
<dbReference type="GO" id="GO:0071555">
    <property type="term" value="P:cell wall organization"/>
    <property type="evidence" value="ECO:0007669"/>
    <property type="project" value="UniProtKB-KW"/>
</dbReference>
<dbReference type="EC" id="4.2.2.29" evidence="7"/>
<keyword evidence="5 7" id="KW-0456">Lyase</keyword>
<dbReference type="NCBIfam" id="TIGR00247">
    <property type="entry name" value="endolytic transglycosylase MltG"/>
    <property type="match status" value="1"/>
</dbReference>
<feature type="transmembrane region" description="Helical" evidence="7">
    <location>
        <begin position="21"/>
        <end position="38"/>
    </location>
</feature>
<dbReference type="Proteomes" id="UP000054262">
    <property type="component" value="Unassembled WGS sequence"/>
</dbReference>
<comment type="catalytic activity">
    <reaction evidence="7">
        <text>a peptidoglycan chain = a peptidoglycan chain with N-acetyl-1,6-anhydromuramyl-[peptide] at the reducing end + a peptidoglycan chain with N-acetylglucosamine at the non-reducing end.</text>
        <dbReference type="EC" id="4.2.2.29"/>
    </reaction>
</comment>
<dbReference type="OrthoDB" id="9814591at2"/>
<dbReference type="PANTHER" id="PTHR30518">
    <property type="entry name" value="ENDOLYTIC MUREIN TRANSGLYCOSYLASE"/>
    <property type="match status" value="1"/>
</dbReference>
<name>A0P6Y2_9PROT</name>
<reference evidence="8 9" key="1">
    <citation type="submission" date="2006-11" db="EMBL/GenBank/DDBJ databases">
        <authorList>
            <person name="Giovannoni S."/>
            <person name="Vergin K."/>
            <person name="Ferriera S."/>
            <person name="Johnson J."/>
            <person name="Kravitz S."/>
            <person name="Beeson K."/>
            <person name="Sutton G."/>
            <person name="Rogers Y.-H."/>
            <person name="Friedman R."/>
            <person name="Frazier M."/>
            <person name="Venter J.C."/>
        </authorList>
    </citation>
    <scope>NUCLEOTIDE SEQUENCE [LARGE SCALE GENOMIC DNA]</scope>
    <source>
        <strain evidence="8 9">HTCC2181</strain>
    </source>
</reference>
<evidence type="ECO:0000256" key="3">
    <source>
        <dbReference type="ARBA" id="ARBA00022989"/>
    </source>
</evidence>
<organism evidence="8 9">
    <name type="scientific">Methylophilales bacterium HTCC2181</name>
    <dbReference type="NCBI Taxonomy" id="383631"/>
    <lineage>
        <taxon>Bacteria</taxon>
        <taxon>Pseudomonadati</taxon>
        <taxon>Pseudomonadota</taxon>
        <taxon>Betaproteobacteria</taxon>
        <taxon>Nitrosomonadales</taxon>
        <taxon>OM43 clade</taxon>
    </lineage>
</organism>
<comment type="function">
    <text evidence="7">Functions as a peptidoglycan terminase that cleaves nascent peptidoglycan strands endolytically to terminate their elongation.</text>
</comment>
<protein>
    <recommendedName>
        <fullName evidence="7">Endolytic murein transglycosylase</fullName>
        <ecNumber evidence="7">4.2.2.29</ecNumber>
    </recommendedName>
    <alternativeName>
        <fullName evidence="7">Peptidoglycan lytic transglycosylase</fullName>
    </alternativeName>
    <alternativeName>
        <fullName evidence="7">Peptidoglycan polymerization terminase</fullName>
    </alternativeName>
</protein>
<dbReference type="Gene3D" id="3.30.160.60">
    <property type="entry name" value="Classic Zinc Finger"/>
    <property type="match status" value="1"/>
</dbReference>
<dbReference type="Pfam" id="PF02618">
    <property type="entry name" value="YceG"/>
    <property type="match status" value="1"/>
</dbReference>
<evidence type="ECO:0000256" key="5">
    <source>
        <dbReference type="ARBA" id="ARBA00023239"/>
    </source>
</evidence>
<evidence type="ECO:0000256" key="4">
    <source>
        <dbReference type="ARBA" id="ARBA00023136"/>
    </source>
</evidence>